<dbReference type="InterPro" id="IPR052337">
    <property type="entry name" value="SAT4-like"/>
</dbReference>
<feature type="domain" description="Rhodopsin" evidence="8">
    <location>
        <begin position="38"/>
        <end position="283"/>
    </location>
</feature>
<dbReference type="InterPro" id="IPR049326">
    <property type="entry name" value="Rhodopsin_dom_fungi"/>
</dbReference>
<dbReference type="Pfam" id="PF20684">
    <property type="entry name" value="Fung_rhodopsin"/>
    <property type="match status" value="1"/>
</dbReference>
<dbReference type="EMBL" id="JAAMPI010000701">
    <property type="protein sequence ID" value="KAF4629254.1"/>
    <property type="molecule type" value="Genomic_DNA"/>
</dbReference>
<keyword evidence="2 6" id="KW-0812">Transmembrane</keyword>
<feature type="transmembrane region" description="Helical" evidence="6">
    <location>
        <begin position="101"/>
        <end position="126"/>
    </location>
</feature>
<dbReference type="Proteomes" id="UP000566819">
    <property type="component" value="Unassembled WGS sequence"/>
</dbReference>
<protein>
    <recommendedName>
        <fullName evidence="11">Serine hydrolase FSH domain-containing protein</fullName>
    </recommendedName>
</protein>
<evidence type="ECO:0000313" key="9">
    <source>
        <dbReference type="EMBL" id="KAF4629254.1"/>
    </source>
</evidence>
<name>A0A8H4RFQ2_9HELO</name>
<evidence type="ECO:0008006" key="11">
    <source>
        <dbReference type="Google" id="ProtNLM"/>
    </source>
</evidence>
<feature type="domain" description="Serine hydrolase" evidence="7">
    <location>
        <begin position="416"/>
        <end position="542"/>
    </location>
</feature>
<evidence type="ECO:0000259" key="7">
    <source>
        <dbReference type="Pfam" id="PF03959"/>
    </source>
</evidence>
<dbReference type="SUPFAM" id="SSF53474">
    <property type="entry name" value="alpha/beta-Hydrolases"/>
    <property type="match status" value="1"/>
</dbReference>
<comment type="caution">
    <text evidence="9">The sequence shown here is derived from an EMBL/GenBank/DDBJ whole genome shotgun (WGS) entry which is preliminary data.</text>
</comment>
<proteinExistence type="inferred from homology"/>
<comment type="subcellular location">
    <subcellularLocation>
        <location evidence="1">Membrane</location>
        <topology evidence="1">Multi-pass membrane protein</topology>
    </subcellularLocation>
</comment>
<evidence type="ECO:0000313" key="10">
    <source>
        <dbReference type="Proteomes" id="UP000566819"/>
    </source>
</evidence>
<feature type="transmembrane region" description="Helical" evidence="6">
    <location>
        <begin position="21"/>
        <end position="41"/>
    </location>
</feature>
<feature type="transmembrane region" description="Helical" evidence="6">
    <location>
        <begin position="217"/>
        <end position="241"/>
    </location>
</feature>
<evidence type="ECO:0000256" key="1">
    <source>
        <dbReference type="ARBA" id="ARBA00004141"/>
    </source>
</evidence>
<evidence type="ECO:0000256" key="3">
    <source>
        <dbReference type="ARBA" id="ARBA00022989"/>
    </source>
</evidence>
<dbReference type="GO" id="GO:0016020">
    <property type="term" value="C:membrane"/>
    <property type="evidence" value="ECO:0007669"/>
    <property type="project" value="UniProtKB-SubCell"/>
</dbReference>
<evidence type="ECO:0000256" key="6">
    <source>
        <dbReference type="SAM" id="Phobius"/>
    </source>
</evidence>
<feature type="transmembrane region" description="Helical" evidence="6">
    <location>
        <begin position="261"/>
        <end position="281"/>
    </location>
</feature>
<feature type="transmembrane region" description="Helical" evidence="6">
    <location>
        <begin position="61"/>
        <end position="81"/>
    </location>
</feature>
<dbReference type="OrthoDB" id="10017208at2759"/>
<organism evidence="9 10">
    <name type="scientific">Cudoniella acicularis</name>
    <dbReference type="NCBI Taxonomy" id="354080"/>
    <lineage>
        <taxon>Eukaryota</taxon>
        <taxon>Fungi</taxon>
        <taxon>Dikarya</taxon>
        <taxon>Ascomycota</taxon>
        <taxon>Pezizomycotina</taxon>
        <taxon>Leotiomycetes</taxon>
        <taxon>Helotiales</taxon>
        <taxon>Tricladiaceae</taxon>
        <taxon>Cudoniella</taxon>
    </lineage>
</organism>
<dbReference type="InterPro" id="IPR005645">
    <property type="entry name" value="FSH-like_dom"/>
</dbReference>
<feature type="transmembrane region" description="Helical" evidence="6">
    <location>
        <begin position="138"/>
        <end position="160"/>
    </location>
</feature>
<evidence type="ECO:0000259" key="8">
    <source>
        <dbReference type="Pfam" id="PF20684"/>
    </source>
</evidence>
<sequence length="567" mass="63388">MAGLPGGVLPPGAYDNNSQELVRYVIPSLVLPTVAVALRFWARWVNVPSGNVLKFWWDDWLVLLSLPLAWAQGITTLYWTSIGLGRHVYMVSPSHLKTGLIILYANFFFWNIGLTLSKLSVLCLYARIFKVKTAFRRALWIVGALNVAWEIFAFFSALFQCTPIEKVWNPLMKGGVCINYYKWFLTMAISTFLLDIIILLLPMPILYQLSLSTNRKVLVAVLFLCGYANIAFSVGRTVAIIQEPDFAQDPTYSMIRIGRWLIMENPLCIFSICLPAMFSLVRRAIEYGPASLLVSKSYAFMSNSGSGYSKTSAVRPTKSMKNINNSGEQSFSNENNESHGDDYHFNAVFTTFITVRESSCIFSVFTEKVQIVRYLKFKPQQSVLNSVTIIHIQNFLSEDGEYFEYFDGSSPESGLRVVKQLEKHIAAEGPFDGVIAFSQGAAVAATLLARPLCQDASKSCLTPFKCAIFFSAVPAVDYDALSKGETRIIDNITDGELIQIPTAHIWGRKDSEWSDGSEKLSKICAADSRSVYIHDGGHEVPGLRLCDSLAETVKAIRRTVDRALFRQ</sequence>
<dbReference type="Pfam" id="PF03959">
    <property type="entry name" value="FSH1"/>
    <property type="match status" value="1"/>
</dbReference>
<evidence type="ECO:0000256" key="5">
    <source>
        <dbReference type="ARBA" id="ARBA00038359"/>
    </source>
</evidence>
<keyword evidence="3 6" id="KW-1133">Transmembrane helix</keyword>
<keyword evidence="10" id="KW-1185">Reference proteome</keyword>
<accession>A0A8H4RFQ2</accession>
<dbReference type="InterPro" id="IPR029058">
    <property type="entry name" value="AB_hydrolase_fold"/>
</dbReference>
<evidence type="ECO:0000256" key="4">
    <source>
        <dbReference type="ARBA" id="ARBA00023136"/>
    </source>
</evidence>
<dbReference type="PANTHER" id="PTHR33048">
    <property type="entry name" value="PTH11-LIKE INTEGRAL MEMBRANE PROTEIN (AFU_ORTHOLOGUE AFUA_5G11245)"/>
    <property type="match status" value="1"/>
</dbReference>
<comment type="similarity">
    <text evidence="5">Belongs to the SAT4 family.</text>
</comment>
<evidence type="ECO:0000256" key="2">
    <source>
        <dbReference type="ARBA" id="ARBA00022692"/>
    </source>
</evidence>
<keyword evidence="4 6" id="KW-0472">Membrane</keyword>
<dbReference type="Gene3D" id="3.40.50.1820">
    <property type="entry name" value="alpha/beta hydrolase"/>
    <property type="match status" value="1"/>
</dbReference>
<dbReference type="AlphaFoldDB" id="A0A8H4RFQ2"/>
<feature type="transmembrane region" description="Helical" evidence="6">
    <location>
        <begin position="180"/>
        <end position="205"/>
    </location>
</feature>
<reference evidence="9 10" key="1">
    <citation type="submission" date="2020-03" db="EMBL/GenBank/DDBJ databases">
        <title>Draft Genome Sequence of Cudoniella acicularis.</title>
        <authorList>
            <person name="Buettner E."/>
            <person name="Kellner H."/>
        </authorList>
    </citation>
    <scope>NUCLEOTIDE SEQUENCE [LARGE SCALE GENOMIC DNA]</scope>
    <source>
        <strain evidence="9 10">DSM 108380</strain>
    </source>
</reference>
<gene>
    <name evidence="9" type="ORF">G7Y89_g8897</name>
</gene>
<dbReference type="PANTHER" id="PTHR33048:SF47">
    <property type="entry name" value="INTEGRAL MEMBRANE PROTEIN-RELATED"/>
    <property type="match status" value="1"/>
</dbReference>